<dbReference type="InterPro" id="IPR001810">
    <property type="entry name" value="F-box_dom"/>
</dbReference>
<protein>
    <recommendedName>
        <fullName evidence="2">F-box domain-containing protein</fullName>
    </recommendedName>
</protein>
<dbReference type="EMBL" id="LDEV01002359">
    <property type="protein sequence ID" value="KLJ09372.1"/>
    <property type="molecule type" value="Genomic_DNA"/>
</dbReference>
<dbReference type="OrthoDB" id="9984533at2759"/>
<accession>A0A0H1BED0</accession>
<evidence type="ECO:0000313" key="4">
    <source>
        <dbReference type="Proteomes" id="UP000053573"/>
    </source>
</evidence>
<sequence length="280" mass="32429">MGLQRYLGSPDPVFPFHWECFCLLAWALDHETEPNNLDRTVLYEVMKEFSQVYSFLELDYGQIEGPEQDWYSVPGEEVSICGQEDDTSFQYVVTNPLIDATDFLRELITRDTFKHTPLNNDIRKHVVNDPFDKIPFDILYNILSWLSGRSIRALSNASWAVNSVTRYNGFWKQLLAREMEWLWEINDILDDDCGEDSDGEADNDDNEDSGSEGRGIPDDLSLKRLYLYLDEKTTPTYAMDAEFMSLGNRRRIWRPCQQLAKVYFKKLKQKSADGVEGAKG</sequence>
<feature type="domain" description="F-box" evidence="2">
    <location>
        <begin position="128"/>
        <end position="174"/>
    </location>
</feature>
<proteinExistence type="predicted"/>
<dbReference type="STRING" id="2060906.A0A0H1BED0"/>
<dbReference type="AlphaFoldDB" id="A0A0H1BED0"/>
<feature type="compositionally biased region" description="Acidic residues" evidence="1">
    <location>
        <begin position="194"/>
        <end position="210"/>
    </location>
</feature>
<evidence type="ECO:0000313" key="3">
    <source>
        <dbReference type="EMBL" id="KLJ09372.1"/>
    </source>
</evidence>
<reference evidence="4" key="1">
    <citation type="journal article" date="2015" name="PLoS Genet.">
        <title>The dynamic genome and transcriptome of the human fungal pathogen Blastomyces and close relative Emmonsia.</title>
        <authorList>
            <person name="Munoz J.F."/>
            <person name="Gauthier G.M."/>
            <person name="Desjardins C.A."/>
            <person name="Gallo J.E."/>
            <person name="Holder J."/>
            <person name="Sullivan T.D."/>
            <person name="Marty A.J."/>
            <person name="Carmen J.C."/>
            <person name="Chen Z."/>
            <person name="Ding L."/>
            <person name="Gujja S."/>
            <person name="Magrini V."/>
            <person name="Misas E."/>
            <person name="Mitreva M."/>
            <person name="Priest M."/>
            <person name="Saif S."/>
            <person name="Whiston E.A."/>
            <person name="Young S."/>
            <person name="Zeng Q."/>
            <person name="Goldman W.E."/>
            <person name="Mardis E.R."/>
            <person name="Taylor J.W."/>
            <person name="McEwen J.G."/>
            <person name="Clay O.K."/>
            <person name="Klein B.S."/>
            <person name="Cuomo C.A."/>
        </authorList>
    </citation>
    <scope>NUCLEOTIDE SEQUENCE [LARGE SCALE GENOMIC DNA]</scope>
    <source>
        <strain evidence="4">UAMH 139</strain>
    </source>
</reference>
<dbReference type="Gene3D" id="1.20.1280.50">
    <property type="match status" value="1"/>
</dbReference>
<evidence type="ECO:0000259" key="2">
    <source>
        <dbReference type="PROSITE" id="PS50181"/>
    </source>
</evidence>
<dbReference type="SUPFAM" id="SSF81383">
    <property type="entry name" value="F-box domain"/>
    <property type="match status" value="1"/>
</dbReference>
<comment type="caution">
    <text evidence="3">The sequence shown here is derived from an EMBL/GenBank/DDBJ whole genome shotgun (WGS) entry which is preliminary data.</text>
</comment>
<evidence type="ECO:0000256" key="1">
    <source>
        <dbReference type="SAM" id="MobiDB-lite"/>
    </source>
</evidence>
<dbReference type="InterPro" id="IPR036047">
    <property type="entry name" value="F-box-like_dom_sf"/>
</dbReference>
<keyword evidence="4" id="KW-1185">Reference proteome</keyword>
<feature type="region of interest" description="Disordered" evidence="1">
    <location>
        <begin position="194"/>
        <end position="217"/>
    </location>
</feature>
<organism evidence="3 4">
    <name type="scientific">Blastomyces silverae</name>
    <dbReference type="NCBI Taxonomy" id="2060906"/>
    <lineage>
        <taxon>Eukaryota</taxon>
        <taxon>Fungi</taxon>
        <taxon>Dikarya</taxon>
        <taxon>Ascomycota</taxon>
        <taxon>Pezizomycotina</taxon>
        <taxon>Eurotiomycetes</taxon>
        <taxon>Eurotiomycetidae</taxon>
        <taxon>Onygenales</taxon>
        <taxon>Ajellomycetaceae</taxon>
        <taxon>Blastomyces</taxon>
    </lineage>
</organism>
<name>A0A0H1BED0_9EURO</name>
<dbReference type="PROSITE" id="PS50181">
    <property type="entry name" value="FBOX"/>
    <property type="match status" value="1"/>
</dbReference>
<dbReference type="Proteomes" id="UP000053573">
    <property type="component" value="Unassembled WGS sequence"/>
</dbReference>
<gene>
    <name evidence="3" type="ORF">EMPG_15235</name>
</gene>